<keyword evidence="2" id="KW-0732">Signal</keyword>
<feature type="signal peptide" evidence="2">
    <location>
        <begin position="1"/>
        <end position="32"/>
    </location>
</feature>
<dbReference type="PROSITE" id="PS51257">
    <property type="entry name" value="PROKAR_LIPOPROTEIN"/>
    <property type="match status" value="1"/>
</dbReference>
<dbReference type="Proteomes" id="UP000823914">
    <property type="component" value="Unassembled WGS sequence"/>
</dbReference>
<evidence type="ECO:0000313" key="5">
    <source>
        <dbReference type="Proteomes" id="UP000823914"/>
    </source>
</evidence>
<dbReference type="EMBL" id="JAHLFV010000238">
    <property type="protein sequence ID" value="MBU3850977.1"/>
    <property type="molecule type" value="Genomic_DNA"/>
</dbReference>
<reference evidence="4" key="2">
    <citation type="submission" date="2021-04" db="EMBL/GenBank/DDBJ databases">
        <authorList>
            <person name="Gilroy R."/>
        </authorList>
    </citation>
    <scope>NUCLEOTIDE SEQUENCE</scope>
    <source>
        <strain evidence="4">Gambia15-2214</strain>
    </source>
</reference>
<gene>
    <name evidence="4" type="ORF">IAA16_10455</name>
</gene>
<evidence type="ECO:0000256" key="1">
    <source>
        <dbReference type="SAM" id="Coils"/>
    </source>
</evidence>
<organism evidence="4 5">
    <name type="scientific">Candidatus Treponema excrementipullorum</name>
    <dbReference type="NCBI Taxonomy" id="2838768"/>
    <lineage>
        <taxon>Bacteria</taxon>
        <taxon>Pseudomonadati</taxon>
        <taxon>Spirochaetota</taxon>
        <taxon>Spirochaetia</taxon>
        <taxon>Spirochaetales</taxon>
        <taxon>Treponemataceae</taxon>
        <taxon>Treponema</taxon>
    </lineage>
</organism>
<feature type="chain" id="PRO_5038494682" evidence="2">
    <location>
        <begin position="33"/>
        <end position="345"/>
    </location>
</feature>
<dbReference type="Gene3D" id="3.10.28.20">
    <property type="entry name" value="Acetamidase/Formamidase-like domains"/>
    <property type="match status" value="1"/>
</dbReference>
<accession>A0A9E2L4Y0</accession>
<evidence type="ECO:0000256" key="2">
    <source>
        <dbReference type="SAM" id="SignalP"/>
    </source>
</evidence>
<protein>
    <submittedName>
        <fullName evidence="4">LPP20 family lipoprotein</fullName>
    </submittedName>
</protein>
<dbReference type="AlphaFoldDB" id="A0A9E2L4Y0"/>
<sequence length="345" mass="38448">MSEIKKRFVYVSIVLGVLLSLFSCVSTQGTQAAPEWISSPDAVYPSADYLNGVGSGSTKKDAENEALSYLLRGIVQSVNSVVKTEKTLQGNDTVGYNTDYAYDFSVESSSSLRDIPGISFPEVWVAPNGTYYVLAQLNRNETGKFFQERVNNLTKIVESEIVYADKEKNTLKALRALKNAKEKAYENKENLTALAGINFTMYRMVANDYISPETVEVLLNRTAESIPISVTVEGDSQGRIKSALLSGLEQAGLKSIRQDSTDGYVLEAVISMEDVESSTKYSYVRYVIDITLTDLKNQEVVFALSDNGREAHMSSSEARQRAYRTIESFIEKEFVQRFSDYIENL</sequence>
<feature type="domain" description="Lipoprotein LPP20-like" evidence="3">
    <location>
        <begin position="34"/>
        <end position="137"/>
    </location>
</feature>
<comment type="caution">
    <text evidence="4">The sequence shown here is derived from an EMBL/GenBank/DDBJ whole genome shotgun (WGS) entry which is preliminary data.</text>
</comment>
<dbReference type="InterPro" id="IPR024952">
    <property type="entry name" value="LPP20-like_dom"/>
</dbReference>
<evidence type="ECO:0000259" key="3">
    <source>
        <dbReference type="Pfam" id="PF02169"/>
    </source>
</evidence>
<keyword evidence="4" id="KW-0449">Lipoprotein</keyword>
<proteinExistence type="predicted"/>
<reference evidence="4" key="1">
    <citation type="journal article" date="2021" name="PeerJ">
        <title>Extensive microbial diversity within the chicken gut microbiome revealed by metagenomics and culture.</title>
        <authorList>
            <person name="Gilroy R."/>
            <person name="Ravi A."/>
            <person name="Getino M."/>
            <person name="Pursley I."/>
            <person name="Horton D.L."/>
            <person name="Alikhan N.F."/>
            <person name="Baker D."/>
            <person name="Gharbi K."/>
            <person name="Hall N."/>
            <person name="Watson M."/>
            <person name="Adriaenssens E.M."/>
            <person name="Foster-Nyarko E."/>
            <person name="Jarju S."/>
            <person name="Secka A."/>
            <person name="Antonio M."/>
            <person name="Oren A."/>
            <person name="Chaudhuri R.R."/>
            <person name="La Ragione R."/>
            <person name="Hildebrand F."/>
            <person name="Pallen M.J."/>
        </authorList>
    </citation>
    <scope>NUCLEOTIDE SEQUENCE</scope>
    <source>
        <strain evidence="4">Gambia15-2214</strain>
    </source>
</reference>
<feature type="coiled-coil region" evidence="1">
    <location>
        <begin position="164"/>
        <end position="194"/>
    </location>
</feature>
<dbReference type="Pfam" id="PF02169">
    <property type="entry name" value="LPP20"/>
    <property type="match status" value="1"/>
</dbReference>
<keyword evidence="1" id="KW-0175">Coiled coil</keyword>
<evidence type="ECO:0000313" key="4">
    <source>
        <dbReference type="EMBL" id="MBU3850977.1"/>
    </source>
</evidence>
<name>A0A9E2L4Y0_9SPIR</name>